<dbReference type="Proteomes" id="UP000075230">
    <property type="component" value="Unassembled WGS sequence"/>
</dbReference>
<evidence type="ECO:0000313" key="1">
    <source>
        <dbReference type="EMBL" id="BCS00673.1"/>
    </source>
</evidence>
<dbReference type="RefSeq" id="XP_041544435.1">
    <property type="nucleotide sequence ID" value="XM_041690896.1"/>
</dbReference>
<organism evidence="2 3">
    <name type="scientific">Aspergillus kawachii</name>
    <name type="common">White koji mold</name>
    <name type="synonym">Aspergillus awamori var. kawachi</name>
    <dbReference type="NCBI Taxonomy" id="1069201"/>
    <lineage>
        <taxon>Eukaryota</taxon>
        <taxon>Fungi</taxon>
        <taxon>Dikarya</taxon>
        <taxon>Ascomycota</taxon>
        <taxon>Pezizomycotina</taxon>
        <taxon>Eurotiomycetes</taxon>
        <taxon>Eurotiomycetidae</taxon>
        <taxon>Eurotiales</taxon>
        <taxon>Aspergillaceae</taxon>
        <taxon>Aspergillus</taxon>
        <taxon>Aspergillus subgen. Circumdati</taxon>
    </lineage>
</organism>
<dbReference type="OrthoDB" id="4379774at2759"/>
<evidence type="ECO:0000313" key="2">
    <source>
        <dbReference type="EMBL" id="GAT29942.1"/>
    </source>
</evidence>
<dbReference type="AlphaFoldDB" id="A0A146FY93"/>
<reference evidence="2 3" key="1">
    <citation type="journal article" date="2016" name="DNA Res.">
        <title>Genome sequence of Aspergillus luchuensis NBRC 4314.</title>
        <authorList>
            <person name="Yamada O."/>
            <person name="Machida M."/>
            <person name="Hosoyama A."/>
            <person name="Goto M."/>
            <person name="Takahashi T."/>
            <person name="Futagami T."/>
            <person name="Yamagata Y."/>
            <person name="Takeuchi M."/>
            <person name="Kobayashi T."/>
            <person name="Koike H."/>
            <person name="Abe K."/>
            <person name="Asai K."/>
            <person name="Arita M."/>
            <person name="Fujita N."/>
            <person name="Fukuda K."/>
            <person name="Higa K."/>
            <person name="Horikawa H."/>
            <person name="Ishikawa T."/>
            <person name="Jinno K."/>
            <person name="Kato Y."/>
            <person name="Kirimura K."/>
            <person name="Mizutani O."/>
            <person name="Nakasone K."/>
            <person name="Sano M."/>
            <person name="Shiraishi Y."/>
            <person name="Tsukahara M."/>
            <person name="Gomi K."/>
        </authorList>
    </citation>
    <scope>NUCLEOTIDE SEQUENCE [LARGE SCALE GENOMIC DNA]</scope>
    <source>
        <strain evidence="2 3">RIB 2604</strain>
    </source>
</reference>
<reference evidence="1" key="3">
    <citation type="submission" date="2021-01" db="EMBL/GenBank/DDBJ databases">
        <authorList>
            <consortium name="Aspergillus luchuensis mut. kawachii IFO 4304 genome sequencing consortium"/>
            <person name="Kazuki M."/>
            <person name="Futagami T."/>
        </authorList>
    </citation>
    <scope>NUCLEOTIDE SEQUENCE</scope>
    <source>
        <strain evidence="1">IFO 4308</strain>
    </source>
</reference>
<sequence>MLCYYISIFRTLWPLVTREDFDDAREVARYLIYHYNEANKGFGRPLSLYDKKQGVDPQKWTLDINPINSMFEPRTDVFWRTKITSPIMSDDDAWEYMSYFLETIDRMFKVESDNMDTLQIYFMPAKGRWRLLELKGVVRAIIHFRDVIEDFVDPYLHNADRDCEATKVMDPKVKEALINGLEQANDFDQLNQFLSSSSGLENFRNWKFWQWPASESNTLVFVREYLKIHRDEDITNWYLFVDTFVRAGMNAYSPIIYNFDTDMEGLQQFLLRYNEDTDVNWLCAFTAPPRLDMVLSSQALTDTKGKGRS</sequence>
<evidence type="ECO:0000313" key="3">
    <source>
        <dbReference type="Proteomes" id="UP000075230"/>
    </source>
</evidence>
<accession>A0A146FY93</accession>
<dbReference type="VEuPathDB" id="FungiDB:ASPFODRAFT_36499"/>
<dbReference type="EMBL" id="AP024429">
    <property type="protein sequence ID" value="BCS00673.1"/>
    <property type="molecule type" value="Genomic_DNA"/>
</dbReference>
<reference evidence="1" key="4">
    <citation type="submission" date="2021-02" db="EMBL/GenBank/DDBJ databases">
        <title>Aspergillus luchuensis mut. kawachii IFO 4304 genome sequence.</title>
        <authorList>
            <person name="Mori K."/>
            <person name="Kadooka C."/>
            <person name="Goto M."/>
            <person name="Futagami T."/>
        </authorList>
    </citation>
    <scope>NUCLEOTIDE SEQUENCE</scope>
    <source>
        <strain evidence="1">IFO 4308</strain>
    </source>
</reference>
<keyword evidence="4" id="KW-1185">Reference proteome</keyword>
<evidence type="ECO:0000313" key="4">
    <source>
        <dbReference type="Proteomes" id="UP000661280"/>
    </source>
</evidence>
<proteinExistence type="predicted"/>
<dbReference type="Proteomes" id="UP000661280">
    <property type="component" value="Chromosome 5"/>
</dbReference>
<dbReference type="KEGG" id="aluc:AKAW2_51014S"/>
<name>A0A146FY93_ASPKA</name>
<gene>
    <name evidence="1" type="ORF">AKAW2_51014S</name>
    <name evidence="2" type="ORF">RIB2604_03102780</name>
</gene>
<dbReference type="EMBL" id="BCWF01000030">
    <property type="protein sequence ID" value="GAT29942.1"/>
    <property type="molecule type" value="Genomic_DNA"/>
</dbReference>
<protein>
    <submittedName>
        <fullName evidence="2">Similar to An03g06610</fullName>
    </submittedName>
</protein>
<dbReference type="GeneID" id="64961994"/>
<reference evidence="3" key="2">
    <citation type="submission" date="2016-02" db="EMBL/GenBank/DDBJ databases">
        <title>Genome sequencing of Aspergillus luchuensis NBRC 4314.</title>
        <authorList>
            <person name="Yamada O."/>
        </authorList>
    </citation>
    <scope>NUCLEOTIDE SEQUENCE [LARGE SCALE GENOMIC DNA]</scope>
    <source>
        <strain evidence="3">RIB 2604</strain>
    </source>
</reference>